<dbReference type="SUPFAM" id="SSF50978">
    <property type="entry name" value="WD40 repeat-like"/>
    <property type="match status" value="1"/>
</dbReference>
<dbReference type="SMART" id="SM00320">
    <property type="entry name" value="WD40"/>
    <property type="match status" value="6"/>
</dbReference>
<dbReference type="InterPro" id="IPR015155">
    <property type="entry name" value="PFU"/>
</dbReference>
<dbReference type="PRINTS" id="PR00320">
    <property type="entry name" value="GPROTEINBRPT"/>
</dbReference>
<dbReference type="FunFam" id="3.10.20.870:FF:000003">
    <property type="entry name" value="Polyubiquitin binding (Doa1 Ufd3) protein"/>
    <property type="match status" value="1"/>
</dbReference>
<gene>
    <name evidence="9" type="ORF">ACLA_012190</name>
</gene>
<dbReference type="GO" id="GO:0043130">
    <property type="term" value="F:ubiquitin binding"/>
    <property type="evidence" value="ECO:0007669"/>
    <property type="project" value="TreeGrafter"/>
</dbReference>
<dbReference type="EMBL" id="DS027049">
    <property type="protein sequence ID" value="EAW12791.1"/>
    <property type="molecule type" value="Genomic_DNA"/>
</dbReference>
<dbReference type="PROSITE" id="PS51396">
    <property type="entry name" value="PUL"/>
    <property type="match status" value="1"/>
</dbReference>
<dbReference type="GeneID" id="4706486"/>
<dbReference type="Gene3D" id="3.10.20.870">
    <property type="entry name" value="PFU (PLAA family ubiquitin binding), C-terminal domain"/>
    <property type="match status" value="1"/>
</dbReference>
<protein>
    <submittedName>
        <fullName evidence="9">Polyubiquitin binding protein (Doa1/Ufd3), putative</fullName>
    </submittedName>
</protein>
<organism evidence="9 10">
    <name type="scientific">Aspergillus clavatus (strain ATCC 1007 / CBS 513.65 / DSM 816 / NCTC 3887 / NRRL 1 / QM 1276 / 107)</name>
    <dbReference type="NCBI Taxonomy" id="344612"/>
    <lineage>
        <taxon>Eukaryota</taxon>
        <taxon>Fungi</taxon>
        <taxon>Dikarya</taxon>
        <taxon>Ascomycota</taxon>
        <taxon>Pezizomycotina</taxon>
        <taxon>Eurotiomycetes</taxon>
        <taxon>Eurotiomycetidae</taxon>
        <taxon>Eurotiales</taxon>
        <taxon>Aspergillaceae</taxon>
        <taxon>Aspergillus</taxon>
        <taxon>Aspergillus subgen. Fumigati</taxon>
    </lineage>
</organism>
<comment type="subcellular location">
    <subcellularLocation>
        <location evidence="1">Cytoplasm</location>
    </subcellularLocation>
</comment>
<feature type="repeat" description="WD" evidence="5">
    <location>
        <begin position="105"/>
        <end position="136"/>
    </location>
</feature>
<dbReference type="Pfam" id="PF09070">
    <property type="entry name" value="PFU"/>
    <property type="match status" value="1"/>
</dbReference>
<dbReference type="OrthoDB" id="10265988at2759"/>
<dbReference type="FunFam" id="2.130.10.10:FF:000236">
    <property type="entry name" value="Polyubiquitin binding protein (Doa1/Ufd3)"/>
    <property type="match status" value="1"/>
</dbReference>
<dbReference type="AlphaFoldDB" id="A1CAM3"/>
<dbReference type="CDD" id="cd00200">
    <property type="entry name" value="WD40"/>
    <property type="match status" value="1"/>
</dbReference>
<dbReference type="InterPro" id="IPR013535">
    <property type="entry name" value="PUL_dom"/>
</dbReference>
<evidence type="ECO:0000259" key="8">
    <source>
        <dbReference type="PROSITE" id="PS51396"/>
    </source>
</evidence>
<proteinExistence type="predicted"/>
<dbReference type="InterPro" id="IPR001680">
    <property type="entry name" value="WD40_rpt"/>
</dbReference>
<dbReference type="PANTHER" id="PTHR19849">
    <property type="entry name" value="PHOSPHOLIPASE A-2-ACTIVATING PROTEIN"/>
    <property type="match status" value="1"/>
</dbReference>
<dbReference type="GO" id="GO:0005737">
    <property type="term" value="C:cytoplasm"/>
    <property type="evidence" value="ECO:0007669"/>
    <property type="project" value="UniProtKB-SubCell"/>
</dbReference>
<feature type="domain" description="PFU" evidence="7">
    <location>
        <begin position="371"/>
        <end position="467"/>
    </location>
</feature>
<sequence length="789" mass="85006">MPDFKISASLEGHGDDVRAVAYPNPNVVISASRDATVRLWKLVNTPPPTYDYTISSHGSAFINAVAYYPPTPEFPEGLVLSGGQDTIIEARQPGKAADDNADAMLLGHAHNVCALDVCPDGGWVVSGSWDSTARLWRAGKWECDVVMEGHQGSVWAVLAYDKDTIITGCADKIIRIFDISGKLLRSIKDSRDVVRALCRLPPSHPTGAHFASASNDGVIRLFTLQGQLVTELHGHDSFIYSLDALPTGELVSSGEDRTVRIWNGTQCVQTITHPAISVWSVAACKETGDIVTGASDRVTRIFSRSEERQASPETVQQFDKAVKESAIPQQQVGKINKEELPGPEFLKQKSGTKEGQVQMIREVNGSVTAHTWSAASQEWIAVGTVVDAAASSGRKIEYMGHDYDYVFDVDVEDGKPPLKLPFNVSQNPYEAATKFIQDNELSMNYLDQVAQFIVQNTQGATLGQSAPEPAPTGGDPWGQERRYRPGDAAVAAAPTPTPVPEPRAKVLPQKTYLSIKTANLKVIAKKLQELNDQLSSSGSKEMSLSPPEMETVVSLCSQLETSGSLKQSPVVEAGLASLFKVATTWPATSRLPGLDLLRLLAAATPLTATADYDGKDLVSAIQASGIFNSPLNVNNAMLSVRMLANLFETDAGRQLAVDRFEQIIAVINSALSNSGVVANRNLTIAIATLYINFSVYFTSGGRETAPESSERGLVLVGELVKLITSEKDSEAIYRGLVALGTLIKVLGEEVKTAAKEVYDVKDILEKVSNSGSGKEPRVKGVISEIRESL</sequence>
<dbReference type="PROSITE" id="PS50082">
    <property type="entry name" value="WD_REPEATS_2"/>
    <property type="match status" value="3"/>
</dbReference>
<dbReference type="PROSITE" id="PS51394">
    <property type="entry name" value="PFU"/>
    <property type="match status" value="1"/>
</dbReference>
<dbReference type="VEuPathDB" id="FungiDB:ACLA_012190"/>
<dbReference type="STRING" id="344612.A1CAM3"/>
<dbReference type="FunFam" id="1.25.10.10:FF:000377">
    <property type="entry name" value="Polyubiquitin binding protein (Doa1/Ufd3)"/>
    <property type="match status" value="1"/>
</dbReference>
<evidence type="ECO:0000256" key="2">
    <source>
        <dbReference type="ARBA" id="ARBA00022490"/>
    </source>
</evidence>
<evidence type="ECO:0000256" key="3">
    <source>
        <dbReference type="ARBA" id="ARBA00022574"/>
    </source>
</evidence>
<dbReference type="PANTHER" id="PTHR19849:SF0">
    <property type="entry name" value="PHOSPHOLIPASE A-2-ACTIVATING PROTEIN"/>
    <property type="match status" value="1"/>
</dbReference>
<dbReference type="RefSeq" id="XP_001274217.1">
    <property type="nucleotide sequence ID" value="XM_001274216.1"/>
</dbReference>
<keyword evidence="2" id="KW-0963">Cytoplasm</keyword>
<name>A1CAM3_ASPCL</name>
<feature type="repeat" description="WD" evidence="5">
    <location>
        <begin position="10"/>
        <end position="42"/>
    </location>
</feature>
<evidence type="ECO:0000313" key="10">
    <source>
        <dbReference type="Proteomes" id="UP000006701"/>
    </source>
</evidence>
<dbReference type="GO" id="GO:0043161">
    <property type="term" value="P:proteasome-mediated ubiquitin-dependent protein catabolic process"/>
    <property type="evidence" value="ECO:0007669"/>
    <property type="project" value="TreeGrafter"/>
</dbReference>
<dbReference type="Proteomes" id="UP000006701">
    <property type="component" value="Unassembled WGS sequence"/>
</dbReference>
<dbReference type="GO" id="GO:0010992">
    <property type="term" value="P:ubiquitin recycling"/>
    <property type="evidence" value="ECO:0007669"/>
    <property type="project" value="TreeGrafter"/>
</dbReference>
<reference evidence="9 10" key="1">
    <citation type="journal article" date="2008" name="PLoS Genet.">
        <title>Genomic islands in the pathogenic filamentous fungus Aspergillus fumigatus.</title>
        <authorList>
            <person name="Fedorova N.D."/>
            <person name="Khaldi N."/>
            <person name="Joardar V.S."/>
            <person name="Maiti R."/>
            <person name="Amedeo P."/>
            <person name="Anderson M.J."/>
            <person name="Crabtree J."/>
            <person name="Silva J.C."/>
            <person name="Badger J.H."/>
            <person name="Albarraq A."/>
            <person name="Angiuoli S."/>
            <person name="Bussey H."/>
            <person name="Bowyer P."/>
            <person name="Cotty P.J."/>
            <person name="Dyer P.S."/>
            <person name="Egan A."/>
            <person name="Galens K."/>
            <person name="Fraser-Liggett C.M."/>
            <person name="Haas B.J."/>
            <person name="Inman J.M."/>
            <person name="Kent R."/>
            <person name="Lemieux S."/>
            <person name="Malavazi I."/>
            <person name="Orvis J."/>
            <person name="Roemer T."/>
            <person name="Ronning C.M."/>
            <person name="Sundaram J.P."/>
            <person name="Sutton G."/>
            <person name="Turner G."/>
            <person name="Venter J.C."/>
            <person name="White O.R."/>
            <person name="Whitty B.R."/>
            <person name="Youngman P."/>
            <person name="Wolfe K.H."/>
            <person name="Goldman G.H."/>
            <person name="Wortman J.R."/>
            <person name="Jiang B."/>
            <person name="Denning D.W."/>
            <person name="Nierman W.C."/>
        </authorList>
    </citation>
    <scope>NUCLEOTIDE SEQUENCE [LARGE SCALE GENOMIC DNA]</scope>
    <source>
        <strain evidence="10">ATCC 1007 / CBS 513.65 / DSM 816 / NCTC 3887 / NRRL 1</strain>
    </source>
</reference>
<dbReference type="GO" id="GO:0005634">
    <property type="term" value="C:nucleus"/>
    <property type="evidence" value="ECO:0007669"/>
    <property type="project" value="TreeGrafter"/>
</dbReference>
<keyword evidence="4" id="KW-0677">Repeat</keyword>
<keyword evidence="3 5" id="KW-0853">WD repeat</keyword>
<evidence type="ECO:0000313" key="9">
    <source>
        <dbReference type="EMBL" id="EAW12791.1"/>
    </source>
</evidence>
<keyword evidence="10" id="KW-1185">Reference proteome</keyword>
<dbReference type="eggNOG" id="KOG0301">
    <property type="taxonomic scope" value="Eukaryota"/>
</dbReference>
<dbReference type="InterPro" id="IPR011989">
    <property type="entry name" value="ARM-like"/>
</dbReference>
<evidence type="ECO:0000256" key="1">
    <source>
        <dbReference type="ARBA" id="ARBA00004496"/>
    </source>
</evidence>
<dbReference type="Gene3D" id="1.25.10.10">
    <property type="entry name" value="Leucine-rich Repeat Variant"/>
    <property type="match status" value="1"/>
</dbReference>
<dbReference type="InterPro" id="IPR020472">
    <property type="entry name" value="WD40_PAC1"/>
</dbReference>
<feature type="domain" description="PUL" evidence="8">
    <location>
        <begin position="505"/>
        <end position="788"/>
    </location>
</feature>
<dbReference type="Gene3D" id="2.130.10.10">
    <property type="entry name" value="YVTN repeat-like/Quinoprotein amine dehydrogenase"/>
    <property type="match status" value="1"/>
</dbReference>
<evidence type="ECO:0000256" key="5">
    <source>
        <dbReference type="PROSITE-ProRule" id="PRU00221"/>
    </source>
</evidence>
<evidence type="ECO:0000256" key="4">
    <source>
        <dbReference type="ARBA" id="ARBA00022737"/>
    </source>
</evidence>
<dbReference type="Pfam" id="PF00400">
    <property type="entry name" value="WD40"/>
    <property type="match status" value="5"/>
</dbReference>
<feature type="region of interest" description="Disordered" evidence="6">
    <location>
        <begin position="461"/>
        <end position="482"/>
    </location>
</feature>
<accession>A1CAM3</accession>
<dbReference type="HOGENOM" id="CLU_011791_2_0_1"/>
<dbReference type="KEGG" id="act:ACLA_012190"/>
<dbReference type="InterPro" id="IPR015943">
    <property type="entry name" value="WD40/YVTN_repeat-like_dom_sf"/>
</dbReference>
<feature type="repeat" description="WD" evidence="5">
    <location>
        <begin position="232"/>
        <end position="263"/>
    </location>
</feature>
<dbReference type="Pfam" id="PF08324">
    <property type="entry name" value="PUL"/>
    <property type="match status" value="1"/>
</dbReference>
<evidence type="ECO:0000256" key="6">
    <source>
        <dbReference type="SAM" id="MobiDB-lite"/>
    </source>
</evidence>
<evidence type="ECO:0000259" key="7">
    <source>
        <dbReference type="PROSITE" id="PS51394"/>
    </source>
</evidence>
<dbReference type="InterPro" id="IPR038122">
    <property type="entry name" value="PFU_sf"/>
</dbReference>
<dbReference type="InterPro" id="IPR036322">
    <property type="entry name" value="WD40_repeat_dom_sf"/>
</dbReference>
<dbReference type="PROSITE" id="PS50294">
    <property type="entry name" value="WD_REPEATS_REGION"/>
    <property type="match status" value="3"/>
</dbReference>
<dbReference type="OMA" id="DKCIYYW"/>